<dbReference type="KEGG" id="hyf:DTO96_102177"/>
<sequence>MSYQKGTQAPAYTLRPHPHNSSLVQKAKMLLVFFQRHNELHRLYPKSYPQHLPSQNSCQMPPSTTGTSTHAVHTSTLESQPAPEVKECQQRATVSSSNAAVRYELIQSQAALILRALCAISPARFDARALRSDPCLIGLVSQEVLPLSLSRCVRLGMKYSSMSLSK</sequence>
<accession>A0A345DDI5</accession>
<proteinExistence type="predicted"/>
<reference evidence="3" key="1">
    <citation type="submission" date="2018-07" db="EMBL/GenBank/DDBJ databases">
        <authorList>
            <person name="Kim H."/>
        </authorList>
    </citation>
    <scope>NUCLEOTIDE SEQUENCE [LARGE SCALE GENOMIC DNA]</scope>
    <source>
        <strain evidence="3">F02</strain>
    </source>
</reference>
<feature type="region of interest" description="Disordered" evidence="1">
    <location>
        <begin position="51"/>
        <end position="85"/>
    </location>
</feature>
<feature type="compositionally biased region" description="Polar residues" evidence="1">
    <location>
        <begin position="52"/>
        <end position="79"/>
    </location>
</feature>
<organism evidence="2 3">
    <name type="scientific">Ephemeroptericola cinctiostellae</name>
    <dbReference type="NCBI Taxonomy" id="2268024"/>
    <lineage>
        <taxon>Bacteria</taxon>
        <taxon>Pseudomonadati</taxon>
        <taxon>Pseudomonadota</taxon>
        <taxon>Betaproteobacteria</taxon>
        <taxon>Burkholderiales</taxon>
        <taxon>Burkholderiaceae</taxon>
        <taxon>Ephemeroptericola</taxon>
    </lineage>
</organism>
<dbReference type="EMBL" id="CP031124">
    <property type="protein sequence ID" value="AXF86423.1"/>
    <property type="molecule type" value="Genomic_DNA"/>
</dbReference>
<gene>
    <name evidence="2" type="ORF">DTO96_102177</name>
</gene>
<evidence type="ECO:0000313" key="2">
    <source>
        <dbReference type="EMBL" id="AXF86423.1"/>
    </source>
</evidence>
<protein>
    <submittedName>
        <fullName evidence="2">Uncharacterized protein</fullName>
    </submittedName>
</protein>
<name>A0A345DDI5_9BURK</name>
<evidence type="ECO:0000313" key="3">
    <source>
        <dbReference type="Proteomes" id="UP000252182"/>
    </source>
</evidence>
<dbReference type="Proteomes" id="UP000252182">
    <property type="component" value="Chromosome"/>
</dbReference>
<keyword evidence="3" id="KW-1185">Reference proteome</keyword>
<evidence type="ECO:0000256" key="1">
    <source>
        <dbReference type="SAM" id="MobiDB-lite"/>
    </source>
</evidence>
<dbReference type="AlphaFoldDB" id="A0A345DDI5"/>